<dbReference type="AlphaFoldDB" id="A0AAD7EK96"/>
<dbReference type="EMBL" id="JARIHO010000033">
    <property type="protein sequence ID" value="KAJ7333970.1"/>
    <property type="molecule type" value="Genomic_DNA"/>
</dbReference>
<feature type="region of interest" description="Disordered" evidence="1">
    <location>
        <begin position="192"/>
        <end position="212"/>
    </location>
</feature>
<reference evidence="2" key="1">
    <citation type="submission" date="2023-03" db="EMBL/GenBank/DDBJ databases">
        <title>Massive genome expansion in bonnet fungi (Mycena s.s.) driven by repeated elements and novel gene families across ecological guilds.</title>
        <authorList>
            <consortium name="Lawrence Berkeley National Laboratory"/>
            <person name="Harder C.B."/>
            <person name="Miyauchi S."/>
            <person name="Viragh M."/>
            <person name="Kuo A."/>
            <person name="Thoen E."/>
            <person name="Andreopoulos B."/>
            <person name="Lu D."/>
            <person name="Skrede I."/>
            <person name="Drula E."/>
            <person name="Henrissat B."/>
            <person name="Morin E."/>
            <person name="Kohler A."/>
            <person name="Barry K."/>
            <person name="LaButti K."/>
            <person name="Morin E."/>
            <person name="Salamov A."/>
            <person name="Lipzen A."/>
            <person name="Mereny Z."/>
            <person name="Hegedus B."/>
            <person name="Baldrian P."/>
            <person name="Stursova M."/>
            <person name="Weitz H."/>
            <person name="Taylor A."/>
            <person name="Grigoriev I.V."/>
            <person name="Nagy L.G."/>
            <person name="Martin F."/>
            <person name="Kauserud H."/>
        </authorList>
    </citation>
    <scope>NUCLEOTIDE SEQUENCE</scope>
    <source>
        <strain evidence="2">CBHHK002</strain>
    </source>
</reference>
<feature type="compositionally biased region" description="Polar residues" evidence="1">
    <location>
        <begin position="199"/>
        <end position="212"/>
    </location>
</feature>
<dbReference type="Proteomes" id="UP001218218">
    <property type="component" value="Unassembled WGS sequence"/>
</dbReference>
<evidence type="ECO:0000256" key="1">
    <source>
        <dbReference type="SAM" id="MobiDB-lite"/>
    </source>
</evidence>
<protein>
    <submittedName>
        <fullName evidence="2">Uncharacterized protein</fullName>
    </submittedName>
</protein>
<accession>A0AAD7EK96</accession>
<evidence type="ECO:0000313" key="2">
    <source>
        <dbReference type="EMBL" id="KAJ7333970.1"/>
    </source>
</evidence>
<organism evidence="2 3">
    <name type="scientific">Mycena albidolilacea</name>
    <dbReference type="NCBI Taxonomy" id="1033008"/>
    <lineage>
        <taxon>Eukaryota</taxon>
        <taxon>Fungi</taxon>
        <taxon>Dikarya</taxon>
        <taxon>Basidiomycota</taxon>
        <taxon>Agaricomycotina</taxon>
        <taxon>Agaricomycetes</taxon>
        <taxon>Agaricomycetidae</taxon>
        <taxon>Agaricales</taxon>
        <taxon>Marasmiineae</taxon>
        <taxon>Mycenaceae</taxon>
        <taxon>Mycena</taxon>
    </lineage>
</organism>
<comment type="caution">
    <text evidence="2">The sequence shown here is derived from an EMBL/GenBank/DDBJ whole genome shotgun (WGS) entry which is preliminary data.</text>
</comment>
<name>A0AAD7EK96_9AGAR</name>
<proteinExistence type="predicted"/>
<keyword evidence="3" id="KW-1185">Reference proteome</keyword>
<gene>
    <name evidence="2" type="ORF">DFH08DRAFT_1019788</name>
</gene>
<sequence>MHRDNSAMVTAVLQAMKLKPPEFFRKAVRHLAVGEDACSMKDAKQLLQLCMGIIDITVDYDFTSPKFLPFIAEMRIERLAMNLKELSEFLSINLAHPLFHFVTHLDIFGFAAIAEVLPDVRLLPALIHLALDRYIPRKNALAVLAECPHLSLAALKWHLSHRNLYQMARTPHIYDVRFVIAVDEEHWGNWLAGTREGDQPTTPHSDSDSSASMDELRHGIARLFSALHTK</sequence>
<evidence type="ECO:0000313" key="3">
    <source>
        <dbReference type="Proteomes" id="UP001218218"/>
    </source>
</evidence>